<keyword evidence="5" id="KW-0833">Ubl conjugation pathway</keyword>
<dbReference type="FunFam" id="3.90.70.40:FF:000005">
    <property type="entry name" value="Ataxin 3"/>
    <property type="match status" value="1"/>
</dbReference>
<feature type="active site" description="Nucleophile" evidence="11">
    <location>
        <position position="14"/>
    </location>
</feature>
<dbReference type="PANTHER" id="PTHR14159:SF0">
    <property type="entry name" value="ATAXIN-3-RELATED"/>
    <property type="match status" value="1"/>
</dbReference>
<reference evidence="15 16" key="1">
    <citation type="journal article" date="2021" name="J. Hered.">
        <title>A chromosome-level genome assembly of the parasitoid wasp, Cotesia glomerata (Hymenoptera: Braconidae).</title>
        <authorList>
            <person name="Pinto B.J."/>
            <person name="Weis J.J."/>
            <person name="Gamble T."/>
            <person name="Ode P.J."/>
            <person name="Paul R."/>
            <person name="Zaspel J.M."/>
        </authorList>
    </citation>
    <scope>NUCLEOTIDE SEQUENCE [LARGE SCALE GENOMIC DNA]</scope>
    <source>
        <strain evidence="15">CgM1</strain>
    </source>
</reference>
<dbReference type="InterPro" id="IPR006155">
    <property type="entry name" value="Josephin"/>
</dbReference>
<evidence type="ECO:0000256" key="8">
    <source>
        <dbReference type="ARBA" id="ARBA00023015"/>
    </source>
</evidence>
<evidence type="ECO:0000313" key="15">
    <source>
        <dbReference type="EMBL" id="KAH0544038.1"/>
    </source>
</evidence>
<evidence type="ECO:0000256" key="13">
    <source>
        <dbReference type="SAM" id="MobiDB-lite"/>
    </source>
</evidence>
<feature type="region of interest" description="Disordered" evidence="13">
    <location>
        <begin position="187"/>
        <end position="211"/>
    </location>
</feature>
<dbReference type="GO" id="GO:0006508">
    <property type="term" value="P:proteolysis"/>
    <property type="evidence" value="ECO:0007669"/>
    <property type="project" value="UniProtKB-KW"/>
</dbReference>
<dbReference type="Proteomes" id="UP000826195">
    <property type="component" value="Unassembled WGS sequence"/>
</dbReference>
<dbReference type="Gene3D" id="3.90.70.40">
    <property type="match status" value="1"/>
</dbReference>
<organism evidence="15 16">
    <name type="scientific">Cotesia glomerata</name>
    <name type="common">Lepidopteran parasitic wasp</name>
    <name type="synonym">Apanteles glomeratus</name>
    <dbReference type="NCBI Taxonomy" id="32391"/>
    <lineage>
        <taxon>Eukaryota</taxon>
        <taxon>Metazoa</taxon>
        <taxon>Ecdysozoa</taxon>
        <taxon>Arthropoda</taxon>
        <taxon>Hexapoda</taxon>
        <taxon>Insecta</taxon>
        <taxon>Pterygota</taxon>
        <taxon>Neoptera</taxon>
        <taxon>Endopterygota</taxon>
        <taxon>Hymenoptera</taxon>
        <taxon>Apocrita</taxon>
        <taxon>Ichneumonoidea</taxon>
        <taxon>Braconidae</taxon>
        <taxon>Microgastrinae</taxon>
        <taxon>Cotesia</taxon>
    </lineage>
</organism>
<dbReference type="PROSITE" id="PS50957">
    <property type="entry name" value="JOSEPHIN"/>
    <property type="match status" value="1"/>
</dbReference>
<comment type="catalytic activity">
    <reaction evidence="1">
        <text>Thiol-dependent hydrolysis of ester, thioester, amide, peptide and isopeptide bonds formed by the C-terminal Gly of ubiquitin (a 76-residue protein attached to proteins as an intracellular targeting signal).</text>
        <dbReference type="EC" id="3.4.19.12"/>
    </reaction>
</comment>
<evidence type="ECO:0000256" key="2">
    <source>
        <dbReference type="ARBA" id="ARBA00004123"/>
    </source>
</evidence>
<keyword evidence="6 12" id="KW-0378">Hydrolase</keyword>
<keyword evidence="10" id="KW-0539">Nucleus</keyword>
<dbReference type="EMBL" id="JAHXZJ010002247">
    <property type="protein sequence ID" value="KAH0544038.1"/>
    <property type="molecule type" value="Genomic_DNA"/>
</dbReference>
<keyword evidence="4" id="KW-0645">Protease</keyword>
<evidence type="ECO:0000256" key="1">
    <source>
        <dbReference type="ARBA" id="ARBA00000707"/>
    </source>
</evidence>
<dbReference type="SMART" id="SM00726">
    <property type="entry name" value="UIM"/>
    <property type="match status" value="2"/>
</dbReference>
<feature type="active site" evidence="11 12">
    <location>
        <position position="136"/>
    </location>
</feature>
<proteinExistence type="predicted"/>
<evidence type="ECO:0000313" key="16">
    <source>
        <dbReference type="Proteomes" id="UP000826195"/>
    </source>
</evidence>
<keyword evidence="9" id="KW-0804">Transcription</keyword>
<dbReference type="Gene3D" id="1.10.287.10">
    <property type="entry name" value="S15/NS1, RNA-binding"/>
    <property type="match status" value="1"/>
</dbReference>
<evidence type="ECO:0000256" key="11">
    <source>
        <dbReference type="PIRSR" id="PIRSR633865-1"/>
    </source>
</evidence>
<feature type="active site" evidence="12">
    <location>
        <position position="14"/>
    </location>
</feature>
<gene>
    <name evidence="15" type="ORF">KQX54_000929</name>
</gene>
<evidence type="ECO:0000256" key="10">
    <source>
        <dbReference type="ARBA" id="ARBA00023242"/>
    </source>
</evidence>
<evidence type="ECO:0000259" key="14">
    <source>
        <dbReference type="PROSITE" id="PS50957"/>
    </source>
</evidence>
<comment type="subcellular location">
    <subcellularLocation>
        <location evidence="2">Nucleus</location>
    </subcellularLocation>
</comment>
<dbReference type="GO" id="GO:0004843">
    <property type="term" value="F:cysteine-type deubiquitinase activity"/>
    <property type="evidence" value="ECO:0007669"/>
    <property type="project" value="UniProtKB-EC"/>
</dbReference>
<protein>
    <recommendedName>
        <fullName evidence="3">ubiquitinyl hydrolase 1</fullName>
        <ecNumber evidence="3">3.4.19.12</ecNumber>
    </recommendedName>
</protein>
<evidence type="ECO:0000256" key="9">
    <source>
        <dbReference type="ARBA" id="ARBA00023163"/>
    </source>
</evidence>
<dbReference type="PROSITE" id="PS50330">
    <property type="entry name" value="UIM"/>
    <property type="match status" value="1"/>
</dbReference>
<dbReference type="GO" id="GO:0005634">
    <property type="term" value="C:nucleus"/>
    <property type="evidence" value="ECO:0007669"/>
    <property type="project" value="UniProtKB-SubCell"/>
</dbReference>
<evidence type="ECO:0000256" key="5">
    <source>
        <dbReference type="ARBA" id="ARBA00022786"/>
    </source>
</evidence>
<accession>A0AAV7I5T2</accession>
<evidence type="ECO:0000256" key="3">
    <source>
        <dbReference type="ARBA" id="ARBA00012759"/>
    </source>
</evidence>
<dbReference type="GO" id="GO:0016579">
    <property type="term" value="P:protein deubiquitination"/>
    <property type="evidence" value="ECO:0007669"/>
    <property type="project" value="InterPro"/>
</dbReference>
<dbReference type="FunFam" id="1.10.287.10:FF:000023">
    <property type="entry name" value="Ataxin 3 variant ref"/>
    <property type="match status" value="1"/>
</dbReference>
<feature type="domain" description="Josephin" evidence="14">
    <location>
        <begin position="1"/>
        <end position="182"/>
    </location>
</feature>
<dbReference type="InterPro" id="IPR033865">
    <property type="entry name" value="Ataxin-3"/>
</dbReference>
<dbReference type="Pfam" id="PF02099">
    <property type="entry name" value="Josephin"/>
    <property type="match status" value="1"/>
</dbReference>
<feature type="active site" description="Proton acceptor" evidence="11">
    <location>
        <position position="121"/>
    </location>
</feature>
<dbReference type="PRINTS" id="PR01233">
    <property type="entry name" value="JOSEPHIN"/>
</dbReference>
<sequence>MESIFHEKQEGYLCAQHCLNALLQGSYFNAVDLANLAQQMDEEERLRMAESGLDSDDYRRFMQQPSENMDDSGYFSVQVISSALKVWGLELIPYNSTEPAALIAQNDPSRMKAYICNYKGHWFTIRKLGNQWFNLNSVLSGPQLLSDTFLSMFIAQLIQEGYSIFIVIGKLPECTADAVILKNPVTTASKSKPDQAKPESSGYRLGTAEEDERKKIQQAVADFGRVKVPGSSLAQSSSGGKEKIIPIVLEDDDDDEYDEKANLEKALQLSLQDEEADKSLKLRLNLNSKPSPEQEEDDELRKALQLSLECVTAPTTPDPDDLRWRRLAFLNNLSRSGNESKLNT</sequence>
<dbReference type="EC" id="3.4.19.12" evidence="3"/>
<keyword evidence="8" id="KW-0805">Transcription regulation</keyword>
<keyword evidence="7" id="KW-0788">Thiol protease</keyword>
<dbReference type="InterPro" id="IPR003903">
    <property type="entry name" value="UIM_dom"/>
</dbReference>
<keyword evidence="16" id="KW-1185">Reference proteome</keyword>
<evidence type="ECO:0000256" key="7">
    <source>
        <dbReference type="ARBA" id="ARBA00022807"/>
    </source>
</evidence>
<evidence type="ECO:0000256" key="12">
    <source>
        <dbReference type="PROSITE-ProRule" id="PRU00331"/>
    </source>
</evidence>
<dbReference type="PANTHER" id="PTHR14159">
    <property type="entry name" value="ATAXIN-3-RELATED"/>
    <property type="match status" value="1"/>
</dbReference>
<name>A0AAV7I5T2_COTGL</name>
<comment type="caution">
    <text evidence="15">The sequence shown here is derived from an EMBL/GenBank/DDBJ whole genome shotgun (WGS) entry which is preliminary data.</text>
</comment>
<feature type="active site" evidence="12">
    <location>
        <position position="121"/>
    </location>
</feature>
<evidence type="ECO:0000256" key="4">
    <source>
        <dbReference type="ARBA" id="ARBA00022670"/>
    </source>
</evidence>
<dbReference type="AlphaFoldDB" id="A0AAV7I5T2"/>
<dbReference type="SMART" id="SM01246">
    <property type="entry name" value="Josephin"/>
    <property type="match status" value="1"/>
</dbReference>
<evidence type="ECO:0000256" key="6">
    <source>
        <dbReference type="ARBA" id="ARBA00022801"/>
    </source>
</evidence>